<evidence type="ECO:0000256" key="5">
    <source>
        <dbReference type="ARBA" id="ARBA00004074"/>
    </source>
</evidence>
<dbReference type="Proteomes" id="UP000267821">
    <property type="component" value="Unassembled WGS sequence"/>
</dbReference>
<evidence type="ECO:0000256" key="12">
    <source>
        <dbReference type="ARBA" id="ARBA00023285"/>
    </source>
</evidence>
<keyword evidence="9" id="KW-0479">Metal-binding</keyword>
<sequence length="269" mass="30691">MRTFLRAQAVLQTSFYLKPSPSHTKLQLFHQSCRKNSKTRIMGSTDMPAGSSTVNSKVHWTLETALANVPSPVTAPSSSPLAFLHILEKLKTTPREGWRKHGVSNGESISDHMYRMSIISMLCPDPVVNRDHCVKMAIVHDMAESLVGDITPFDGIDKNEKHSRELQTMKYLTQTLLTPSNPQIADEILSIWQEYENGSTPEAIFVKDVDKFELLCQTVEYEKKCEGQKDLSEFLWVANVIKTDYVKKWASDLLEERDAFWRDVNEKKE</sequence>
<organism evidence="14 15">
    <name type="scientific">Terfezia boudieri ATCC MYA-4762</name>
    <dbReference type="NCBI Taxonomy" id="1051890"/>
    <lineage>
        <taxon>Eukaryota</taxon>
        <taxon>Fungi</taxon>
        <taxon>Dikarya</taxon>
        <taxon>Ascomycota</taxon>
        <taxon>Pezizomycotina</taxon>
        <taxon>Pezizomycetes</taxon>
        <taxon>Pezizales</taxon>
        <taxon>Pezizaceae</taxon>
        <taxon>Terfezia</taxon>
    </lineage>
</organism>
<proteinExistence type="inferred from homology"/>
<comment type="cofactor">
    <cofactor evidence="4">
        <name>Mg(2+)</name>
        <dbReference type="ChEBI" id="CHEBI:18420"/>
    </cofactor>
</comment>
<evidence type="ECO:0000256" key="3">
    <source>
        <dbReference type="ARBA" id="ARBA00001941"/>
    </source>
</evidence>
<dbReference type="AlphaFoldDB" id="A0A3N4LTA0"/>
<dbReference type="GO" id="GO:0002953">
    <property type="term" value="F:5'-deoxynucleotidase activity"/>
    <property type="evidence" value="ECO:0007669"/>
    <property type="project" value="UniProtKB-EC"/>
</dbReference>
<dbReference type="InterPro" id="IPR039356">
    <property type="entry name" value="YfbR/HDDC2"/>
</dbReference>
<dbReference type="SUPFAM" id="SSF109604">
    <property type="entry name" value="HD-domain/PDEase-like"/>
    <property type="match status" value="1"/>
</dbReference>
<dbReference type="GO" id="GO:0005737">
    <property type="term" value="C:cytoplasm"/>
    <property type="evidence" value="ECO:0007669"/>
    <property type="project" value="TreeGrafter"/>
</dbReference>
<evidence type="ECO:0000256" key="1">
    <source>
        <dbReference type="ARBA" id="ARBA00001638"/>
    </source>
</evidence>
<name>A0A3N4LTA0_9PEZI</name>
<dbReference type="EMBL" id="ML121536">
    <property type="protein sequence ID" value="RPB26030.1"/>
    <property type="molecule type" value="Genomic_DNA"/>
</dbReference>
<dbReference type="InterPro" id="IPR006674">
    <property type="entry name" value="HD_domain"/>
</dbReference>
<dbReference type="EC" id="3.1.3.89" evidence="8"/>
<accession>A0A3N4LTA0</accession>
<dbReference type="InterPro" id="IPR003607">
    <property type="entry name" value="HD/PDEase_dom"/>
</dbReference>
<keyword evidence="12" id="KW-0170">Cobalt</keyword>
<dbReference type="FunFam" id="1.10.3210.10:FF:000011">
    <property type="entry name" value="HD domain-containing protein 2"/>
    <property type="match status" value="1"/>
</dbReference>
<comment type="cofactor">
    <cofactor evidence="3">
        <name>Co(2+)</name>
        <dbReference type="ChEBI" id="CHEBI:48828"/>
    </cofactor>
</comment>
<dbReference type="Gene3D" id="1.10.3210.10">
    <property type="entry name" value="Hypothetical protein af1432"/>
    <property type="match status" value="1"/>
</dbReference>
<dbReference type="InParanoid" id="A0A3N4LTA0"/>
<evidence type="ECO:0000313" key="15">
    <source>
        <dbReference type="Proteomes" id="UP000267821"/>
    </source>
</evidence>
<protein>
    <recommendedName>
        <fullName evidence="8">5'-deoxynucleotidase</fullName>
        <ecNumber evidence="8">3.1.3.89</ecNumber>
    </recommendedName>
</protein>
<feature type="domain" description="HD/PDEase" evidence="13">
    <location>
        <begin position="105"/>
        <end position="224"/>
    </location>
</feature>
<evidence type="ECO:0000259" key="13">
    <source>
        <dbReference type="SMART" id="SM00471"/>
    </source>
</evidence>
<dbReference type="STRING" id="1051890.A0A3N4LTA0"/>
<comment type="function">
    <text evidence="5">Catalyzes the dephosphorylation of the nucleoside 5'-monophosphates deoxyadenosine monophosphate (dAMP), deoxycytidine monophosphate (dCMP), deoxyguanosine monophosphate (dGMP) and deoxythymidine monophosphate (dTMP).</text>
</comment>
<keyword evidence="11" id="KW-0460">Magnesium</keyword>
<dbReference type="FunCoup" id="A0A3N4LTA0">
    <property type="interactions" value="501"/>
</dbReference>
<dbReference type="PANTHER" id="PTHR11845:SF13">
    <property type="entry name" value="5'-DEOXYNUCLEOTIDASE HDDC2"/>
    <property type="match status" value="1"/>
</dbReference>
<dbReference type="Pfam" id="PF13023">
    <property type="entry name" value="HD_3"/>
    <property type="match status" value="1"/>
</dbReference>
<keyword evidence="10" id="KW-0378">Hydrolase</keyword>
<evidence type="ECO:0000313" key="14">
    <source>
        <dbReference type="EMBL" id="RPB26030.1"/>
    </source>
</evidence>
<reference evidence="14 15" key="1">
    <citation type="journal article" date="2018" name="Nat. Ecol. Evol.">
        <title>Pezizomycetes genomes reveal the molecular basis of ectomycorrhizal truffle lifestyle.</title>
        <authorList>
            <person name="Murat C."/>
            <person name="Payen T."/>
            <person name="Noel B."/>
            <person name="Kuo A."/>
            <person name="Morin E."/>
            <person name="Chen J."/>
            <person name="Kohler A."/>
            <person name="Krizsan K."/>
            <person name="Balestrini R."/>
            <person name="Da Silva C."/>
            <person name="Montanini B."/>
            <person name="Hainaut M."/>
            <person name="Levati E."/>
            <person name="Barry K.W."/>
            <person name="Belfiori B."/>
            <person name="Cichocki N."/>
            <person name="Clum A."/>
            <person name="Dockter R.B."/>
            <person name="Fauchery L."/>
            <person name="Guy J."/>
            <person name="Iotti M."/>
            <person name="Le Tacon F."/>
            <person name="Lindquist E.A."/>
            <person name="Lipzen A."/>
            <person name="Malagnac F."/>
            <person name="Mello A."/>
            <person name="Molinier V."/>
            <person name="Miyauchi S."/>
            <person name="Poulain J."/>
            <person name="Riccioni C."/>
            <person name="Rubini A."/>
            <person name="Sitrit Y."/>
            <person name="Splivallo R."/>
            <person name="Traeger S."/>
            <person name="Wang M."/>
            <person name="Zifcakova L."/>
            <person name="Wipf D."/>
            <person name="Zambonelli A."/>
            <person name="Paolocci F."/>
            <person name="Nowrousian M."/>
            <person name="Ottonello S."/>
            <person name="Baldrian P."/>
            <person name="Spatafora J.W."/>
            <person name="Henrissat B."/>
            <person name="Nagy L.G."/>
            <person name="Aury J.M."/>
            <person name="Wincker P."/>
            <person name="Grigoriev I.V."/>
            <person name="Bonfante P."/>
            <person name="Martin F.M."/>
        </authorList>
    </citation>
    <scope>NUCLEOTIDE SEQUENCE [LARGE SCALE GENOMIC DNA]</scope>
    <source>
        <strain evidence="14 15">ATCC MYA-4762</strain>
    </source>
</reference>
<keyword evidence="15" id="KW-1185">Reference proteome</keyword>
<evidence type="ECO:0000256" key="11">
    <source>
        <dbReference type="ARBA" id="ARBA00022842"/>
    </source>
</evidence>
<evidence type="ECO:0000256" key="4">
    <source>
        <dbReference type="ARBA" id="ARBA00001946"/>
    </source>
</evidence>
<comment type="catalytic activity">
    <reaction evidence="1">
        <text>a 2'-deoxyribonucleoside 5'-phosphate + H2O = a 2'-deoxyribonucleoside + phosphate</text>
        <dbReference type="Rhea" id="RHEA:36167"/>
        <dbReference type="ChEBI" id="CHEBI:15377"/>
        <dbReference type="ChEBI" id="CHEBI:18274"/>
        <dbReference type="ChEBI" id="CHEBI:43474"/>
        <dbReference type="ChEBI" id="CHEBI:65317"/>
        <dbReference type="EC" id="3.1.3.89"/>
    </reaction>
</comment>
<evidence type="ECO:0000256" key="8">
    <source>
        <dbReference type="ARBA" id="ARBA00012964"/>
    </source>
</evidence>
<evidence type="ECO:0000256" key="10">
    <source>
        <dbReference type="ARBA" id="ARBA00022801"/>
    </source>
</evidence>
<evidence type="ECO:0000256" key="9">
    <source>
        <dbReference type="ARBA" id="ARBA00022723"/>
    </source>
</evidence>
<comment type="subunit">
    <text evidence="7">Homodimer.</text>
</comment>
<dbReference type="GO" id="GO:0046872">
    <property type="term" value="F:metal ion binding"/>
    <property type="evidence" value="ECO:0007669"/>
    <property type="project" value="UniProtKB-KW"/>
</dbReference>
<comment type="cofactor">
    <cofactor evidence="2">
        <name>Mn(2+)</name>
        <dbReference type="ChEBI" id="CHEBI:29035"/>
    </cofactor>
</comment>
<gene>
    <name evidence="14" type="ORF">L211DRAFT_861254</name>
</gene>
<dbReference type="PANTHER" id="PTHR11845">
    <property type="entry name" value="5'-DEOXYNUCLEOTIDASE HDDC2"/>
    <property type="match status" value="1"/>
</dbReference>
<dbReference type="SMART" id="SM00471">
    <property type="entry name" value="HDc"/>
    <property type="match status" value="1"/>
</dbReference>
<evidence type="ECO:0000256" key="6">
    <source>
        <dbReference type="ARBA" id="ARBA00009999"/>
    </source>
</evidence>
<evidence type="ECO:0000256" key="2">
    <source>
        <dbReference type="ARBA" id="ARBA00001936"/>
    </source>
</evidence>
<dbReference type="OrthoDB" id="10254258at2759"/>
<comment type="similarity">
    <text evidence="6">Belongs to the HDDC2 family.</text>
</comment>
<evidence type="ECO:0000256" key="7">
    <source>
        <dbReference type="ARBA" id="ARBA00011738"/>
    </source>
</evidence>
<dbReference type="GO" id="GO:0009159">
    <property type="term" value="P:deoxyribonucleoside monophosphate catabolic process"/>
    <property type="evidence" value="ECO:0007669"/>
    <property type="project" value="UniProtKB-ARBA"/>
</dbReference>